<evidence type="ECO:0000313" key="3">
    <source>
        <dbReference type="Proteomes" id="UP000818029"/>
    </source>
</evidence>
<reference evidence="4 5" key="2">
    <citation type="submission" date="2025-05" db="UniProtKB">
        <authorList>
            <consortium name="RefSeq"/>
        </authorList>
    </citation>
    <scope>IDENTIFICATION</scope>
</reference>
<name>A0ABM3AX63_GOSHI</name>
<feature type="region of interest" description="Disordered" evidence="1">
    <location>
        <begin position="42"/>
        <end position="64"/>
    </location>
</feature>
<organism evidence="3 4">
    <name type="scientific">Gossypium hirsutum</name>
    <name type="common">Upland cotton</name>
    <name type="synonym">Gossypium mexicanum</name>
    <dbReference type="NCBI Taxonomy" id="3635"/>
    <lineage>
        <taxon>Eukaryota</taxon>
        <taxon>Viridiplantae</taxon>
        <taxon>Streptophyta</taxon>
        <taxon>Embryophyta</taxon>
        <taxon>Tracheophyta</taxon>
        <taxon>Spermatophyta</taxon>
        <taxon>Magnoliopsida</taxon>
        <taxon>eudicotyledons</taxon>
        <taxon>Gunneridae</taxon>
        <taxon>Pentapetalae</taxon>
        <taxon>rosids</taxon>
        <taxon>malvids</taxon>
        <taxon>Malvales</taxon>
        <taxon>Malvaceae</taxon>
        <taxon>Malvoideae</taxon>
        <taxon>Gossypium</taxon>
    </lineage>
</organism>
<evidence type="ECO:0000313" key="5">
    <source>
        <dbReference type="RefSeq" id="XP_040959378.1"/>
    </source>
</evidence>
<evidence type="ECO:0000256" key="1">
    <source>
        <dbReference type="SAM" id="MobiDB-lite"/>
    </source>
</evidence>
<gene>
    <name evidence="4 5" type="primary">LOC107915710</name>
</gene>
<dbReference type="RefSeq" id="XP_040959377.1">
    <property type="nucleotide sequence ID" value="XM_041103443.1"/>
</dbReference>
<sequence length="100" mass="10408">MGGIHFEMAYFLGFVSLISGYPQHTSCLPTHAIRTILKNPGFGQRTGRPSPCRPPVNGNGAAVHGGRKVEKAFEAGGSRCGTAVGGLRRWSGAGWVAGGI</sequence>
<dbReference type="GeneID" id="107915710"/>
<dbReference type="RefSeq" id="XP_040959378.1">
    <property type="nucleotide sequence ID" value="XM_041103444.1"/>
</dbReference>
<reference evidence="3" key="1">
    <citation type="journal article" date="2020" name="Nat. Genet.">
        <title>Genomic diversifications of five Gossypium allopolyploid species and their impact on cotton improvement.</title>
        <authorList>
            <person name="Chen Z.J."/>
            <person name="Sreedasyam A."/>
            <person name="Ando A."/>
            <person name="Song Q."/>
            <person name="De Santiago L.M."/>
            <person name="Hulse-Kemp A.M."/>
            <person name="Ding M."/>
            <person name="Ye W."/>
            <person name="Kirkbride R.C."/>
            <person name="Jenkins J."/>
            <person name="Plott C."/>
            <person name="Lovell J."/>
            <person name="Lin Y.M."/>
            <person name="Vaughn R."/>
            <person name="Liu B."/>
            <person name="Simpson S."/>
            <person name="Scheffler B.E."/>
            <person name="Wen L."/>
            <person name="Saski C.A."/>
            <person name="Grover C.E."/>
            <person name="Hu G."/>
            <person name="Conover J.L."/>
            <person name="Carlson J.W."/>
            <person name="Shu S."/>
            <person name="Boston L.B."/>
            <person name="Williams M."/>
            <person name="Peterson D.G."/>
            <person name="McGee K."/>
            <person name="Jones D.C."/>
            <person name="Wendel J.F."/>
            <person name="Stelly D.M."/>
            <person name="Grimwood J."/>
            <person name="Schmutz J."/>
        </authorList>
    </citation>
    <scope>NUCLEOTIDE SEQUENCE [LARGE SCALE GENOMIC DNA]</scope>
    <source>
        <strain evidence="3">cv. TM-1</strain>
    </source>
</reference>
<evidence type="ECO:0000256" key="2">
    <source>
        <dbReference type="SAM" id="SignalP"/>
    </source>
</evidence>
<protein>
    <recommendedName>
        <fullName evidence="6">Secreted protein</fullName>
    </recommendedName>
</protein>
<dbReference type="Proteomes" id="UP000818029">
    <property type="component" value="Chromosome D10"/>
</dbReference>
<feature type="chain" id="PRO_5045024159" description="Secreted protein" evidence="2">
    <location>
        <begin position="21"/>
        <end position="100"/>
    </location>
</feature>
<keyword evidence="3" id="KW-1185">Reference proteome</keyword>
<evidence type="ECO:0008006" key="6">
    <source>
        <dbReference type="Google" id="ProtNLM"/>
    </source>
</evidence>
<keyword evidence="2" id="KW-0732">Signal</keyword>
<evidence type="ECO:0000313" key="4">
    <source>
        <dbReference type="RefSeq" id="XP_040959377.1"/>
    </source>
</evidence>
<proteinExistence type="predicted"/>
<accession>A0ABM3AX63</accession>
<feature type="signal peptide" evidence="2">
    <location>
        <begin position="1"/>
        <end position="20"/>
    </location>
</feature>